<feature type="region of interest" description="Disordered" evidence="1">
    <location>
        <begin position="111"/>
        <end position="141"/>
    </location>
</feature>
<evidence type="ECO:0000256" key="1">
    <source>
        <dbReference type="SAM" id="MobiDB-lite"/>
    </source>
</evidence>
<evidence type="ECO:0000313" key="3">
    <source>
        <dbReference type="Proteomes" id="UP001447188"/>
    </source>
</evidence>
<dbReference type="Proteomes" id="UP001447188">
    <property type="component" value="Unassembled WGS sequence"/>
</dbReference>
<name>A0ABR3G7H2_9PEZI</name>
<keyword evidence="3" id="KW-1185">Reference proteome</keyword>
<reference evidence="2 3" key="1">
    <citation type="submission" date="2024-02" db="EMBL/GenBank/DDBJ databases">
        <title>Discinaceae phylogenomics.</title>
        <authorList>
            <person name="Dirks A.C."/>
            <person name="James T.Y."/>
        </authorList>
    </citation>
    <scope>NUCLEOTIDE SEQUENCE [LARGE SCALE GENOMIC DNA]</scope>
    <source>
        <strain evidence="2 3">ACD0624</strain>
    </source>
</reference>
<sequence length="1343" mass="150414">MPAAPAPSPQSTDSNLSLPLKLDAFVLNPPVCNGADTDAKIAPIAQPNYTFLRLTNFVVQNDILDHVDLHHTTPPELNSRLTDLGTTQRREHRQGVYLHWSLPRVYRAGTAATDSAPDNRARDGIELPPDGDPTNTDTSAPQFRLVPSRWLVIRRLHPGTAKPANSGIPELQAWIVESDRRRDIKEIPFNLDLQTDVSPYIYPTRHVNIDQQAEVFIGQKFTAGEWQEKGDAVPRVPLSLLNGGNILFADYQPHNSNVFSIVDNFSYPHPTIKDKFAYLECATASYYVVGWHPDGKDDPFHTPNPTRAERLDACQMMLNDPAAGEAATWLSSTESARILCHGAMYTVEWNIEEKPKNVPADIHSRHLNNNIPVAIGTTPLDSLLAYIDAHRDGGGDQVVKDLINSILAIQTLLIDQDDGVDAQMQAEDMLYNYNYDAVTGGTHYYLAGSDKPGRPAKPPNETIKADLADLNREQYRLDSAQLTARTVQWELFALWWKYVCDGENDKQESKNLYRMQSTAITKRLKDLHTLAAKLESRIEVLKGQVPLAKPGVLPSFYEQRDPTLLVGGIESGWPHDYMDKLKARLDSEIIAWTDPISNPNNVDWSEIRDEIIPKLPDGIRDTTKALIGEFFKLIPGVEEEVKPPEGTHVPQFHDQGWNPDKKADAPWRDRWEGTQPWFPLFMEWEVEYTHIPMENWSLEERSIRPQEPKKLRYGIVDGTDLQDPKNPMKDTRTISGRVLILPQPNFSLQSKIEQLFSNTPPTILDEILPAPQREQLETQLYKLAFLSSPLSGLHDHLSTMVQGTHIKPNIRHAGEKLLPIQAAVDEVAGFGAEQFSLIGTETDLTPYGTLVQFHDYPFSAFKPATHGQFKFTKLNIIDKFGQAIHAIDPKWSVNPPPPIYPCISEFYAAQALGDSNIPNTVAPNPPGLCEFAQIPPHINQQTRLNAAFVKRADDKKAWVPQTEWENPIWGWIVINYAEYGLQMFLPDGTFYREIRVGGRTGATTGDKWLPFGRPEGAGVLDTDQLDHLLTKLGQPNYLQAFVDMINGALLNAAPAPDAYAQFLNSVVGKPLALVNMGWSLEMATDQYTNQSTLNATDPERFLLPDVNHPGRDLYTFQVKLGDKDRTYDGLVGYFDTLPAQTTEGNDLLLDTLYTFFPSKEDPSPLVLIDNSNYPVFEPFHIRPDDQDAVLIDFKRNSFLRTFGAIIDPFTPIHGYSGMLPTQPLKLPSWTWQDALSRMTAFFHMGPLVVTLDVPEYDSNYKLKSDYKLSDAATMPGSGVAVPAMAAADWNWLQPYVAPGEGADGRVFVPLGLGGTDGRPRFEEGPYTTIEGFLQLRQAIVRAE</sequence>
<accession>A0ABR3G7H2</accession>
<organism evidence="2 3">
    <name type="scientific">Discina gigas</name>
    <dbReference type="NCBI Taxonomy" id="1032678"/>
    <lineage>
        <taxon>Eukaryota</taxon>
        <taxon>Fungi</taxon>
        <taxon>Dikarya</taxon>
        <taxon>Ascomycota</taxon>
        <taxon>Pezizomycotina</taxon>
        <taxon>Pezizomycetes</taxon>
        <taxon>Pezizales</taxon>
        <taxon>Discinaceae</taxon>
        <taxon>Discina</taxon>
    </lineage>
</organism>
<gene>
    <name evidence="2" type="ORF">Q9L58_009314</name>
</gene>
<dbReference type="EMBL" id="JBBBZM010000208">
    <property type="protein sequence ID" value="KAL0631818.1"/>
    <property type="molecule type" value="Genomic_DNA"/>
</dbReference>
<proteinExistence type="predicted"/>
<protein>
    <submittedName>
        <fullName evidence="2">Uncharacterized protein</fullName>
    </submittedName>
</protein>
<evidence type="ECO:0000313" key="2">
    <source>
        <dbReference type="EMBL" id="KAL0631818.1"/>
    </source>
</evidence>
<comment type="caution">
    <text evidence="2">The sequence shown here is derived from an EMBL/GenBank/DDBJ whole genome shotgun (WGS) entry which is preliminary data.</text>
</comment>